<reference evidence="2" key="1">
    <citation type="submission" date="2016-06" db="UniProtKB">
        <authorList>
            <consortium name="WormBaseParasite"/>
        </authorList>
    </citation>
    <scope>IDENTIFICATION</scope>
</reference>
<dbReference type="WBParaSite" id="GPUH_0001895001-mRNA-1">
    <property type="protein sequence ID" value="GPUH_0001895001-mRNA-1"/>
    <property type="gene ID" value="GPUH_0001895001"/>
</dbReference>
<protein>
    <submittedName>
        <fullName evidence="2">MMS19 nucleotide excision repair protein</fullName>
    </submittedName>
</protein>
<feature type="domain" description="MMS19 N-terminal" evidence="1">
    <location>
        <begin position="1"/>
        <end position="72"/>
    </location>
</feature>
<dbReference type="InterPro" id="IPR029240">
    <property type="entry name" value="MMS19_N"/>
</dbReference>
<sequence length="107" mass="11843">LVSGCESCLLAHRDFGPFVFRLILEKIVDEEYSIDTKLEVCTFLAKACSIFPTEHLTDATVDLCAGIRSVLFNLPRSESGDCIPKSIEISVVSMLEAMKSTFGVLFY</sequence>
<name>A0A183ED84_9BILA</name>
<proteinExistence type="predicted"/>
<evidence type="ECO:0000259" key="1">
    <source>
        <dbReference type="Pfam" id="PF14500"/>
    </source>
</evidence>
<organism evidence="2">
    <name type="scientific">Gongylonema pulchrum</name>
    <dbReference type="NCBI Taxonomy" id="637853"/>
    <lineage>
        <taxon>Eukaryota</taxon>
        <taxon>Metazoa</taxon>
        <taxon>Ecdysozoa</taxon>
        <taxon>Nematoda</taxon>
        <taxon>Chromadorea</taxon>
        <taxon>Rhabditida</taxon>
        <taxon>Spirurina</taxon>
        <taxon>Spiruromorpha</taxon>
        <taxon>Spiruroidea</taxon>
        <taxon>Gongylonematidae</taxon>
        <taxon>Gongylonema</taxon>
    </lineage>
</organism>
<dbReference type="AlphaFoldDB" id="A0A183ED84"/>
<evidence type="ECO:0000313" key="2">
    <source>
        <dbReference type="WBParaSite" id="GPUH_0001895001-mRNA-1"/>
    </source>
</evidence>
<accession>A0A183ED84</accession>
<dbReference type="Pfam" id="PF14500">
    <property type="entry name" value="MMS19_N"/>
    <property type="match status" value="1"/>
</dbReference>